<dbReference type="PANTHER" id="PTHR47027">
    <property type="entry name" value="REVERSE TRANSCRIPTASE DOMAIN-CONTAINING PROTEIN"/>
    <property type="match status" value="1"/>
</dbReference>
<evidence type="ECO:0000313" key="1">
    <source>
        <dbReference type="EMBL" id="CAH0399288.1"/>
    </source>
</evidence>
<sequence length="240" mass="28276">MCCESRLLLGAPKVIREENKLLERRILRKILGPTQGEDLLSDPDIIGEIKAARLRWLGHVERMREDREVKRAYLGRPIGQRPVGRPRYRFSDEVQKDLQSLGADCWWDLARDRKAWRHLVSEAKIHFGSLRRSNKVRTKIELENLVSEPNIIEEIKAARLRWLGHVERMGEDRAVKRAHLGRPIGRWPVGRPRFRWSDEVQKNLQSLGADCWRDLARDRRAWRNLVSVAKIHFGLLRRRV</sequence>
<reference evidence="1" key="1">
    <citation type="submission" date="2021-12" db="EMBL/GenBank/DDBJ databases">
        <authorList>
            <person name="King R."/>
        </authorList>
    </citation>
    <scope>NUCLEOTIDE SEQUENCE</scope>
</reference>
<dbReference type="Proteomes" id="UP001153292">
    <property type="component" value="Chromosome 13"/>
</dbReference>
<evidence type="ECO:0000313" key="2">
    <source>
        <dbReference type="Proteomes" id="UP001153292"/>
    </source>
</evidence>
<dbReference type="EMBL" id="OU963906">
    <property type="protein sequence ID" value="CAH0399288.1"/>
    <property type="molecule type" value="Genomic_DNA"/>
</dbReference>
<protein>
    <recommendedName>
        <fullName evidence="3">Endonuclease-reverse transcriptase</fullName>
    </recommendedName>
</protein>
<keyword evidence="2" id="KW-1185">Reference proteome</keyword>
<proteinExistence type="predicted"/>
<dbReference type="PANTHER" id="PTHR47027:SF20">
    <property type="entry name" value="REVERSE TRANSCRIPTASE-LIKE PROTEIN WITH RNA-DIRECTED DNA POLYMERASE DOMAIN"/>
    <property type="match status" value="1"/>
</dbReference>
<evidence type="ECO:0008006" key="3">
    <source>
        <dbReference type="Google" id="ProtNLM"/>
    </source>
</evidence>
<accession>A0ABN8AWL8</accession>
<organism evidence="1 2">
    <name type="scientific">Chilo suppressalis</name>
    <name type="common">Asiatic rice borer moth</name>
    <dbReference type="NCBI Taxonomy" id="168631"/>
    <lineage>
        <taxon>Eukaryota</taxon>
        <taxon>Metazoa</taxon>
        <taxon>Ecdysozoa</taxon>
        <taxon>Arthropoda</taxon>
        <taxon>Hexapoda</taxon>
        <taxon>Insecta</taxon>
        <taxon>Pterygota</taxon>
        <taxon>Neoptera</taxon>
        <taxon>Endopterygota</taxon>
        <taxon>Lepidoptera</taxon>
        <taxon>Glossata</taxon>
        <taxon>Ditrysia</taxon>
        <taxon>Pyraloidea</taxon>
        <taxon>Crambidae</taxon>
        <taxon>Crambinae</taxon>
        <taxon>Chilo</taxon>
    </lineage>
</organism>
<gene>
    <name evidence="1" type="ORF">CHILSU_LOCUS2424</name>
</gene>
<name>A0ABN8AWL8_CHISP</name>